<keyword evidence="7" id="KW-1185">Reference proteome</keyword>
<dbReference type="InterPro" id="IPR014762">
    <property type="entry name" value="DNA_mismatch_repair_CS"/>
</dbReference>
<dbReference type="SUPFAM" id="SSF54211">
    <property type="entry name" value="Ribosomal protein S5 domain 2-like"/>
    <property type="match status" value="1"/>
</dbReference>
<dbReference type="InterPro" id="IPR042121">
    <property type="entry name" value="MutL_C_regsub"/>
</dbReference>
<keyword evidence="4" id="KW-0234">DNA repair</keyword>
<dbReference type="Gene3D" id="3.30.565.10">
    <property type="entry name" value="Histidine kinase-like ATPase, C-terminal domain"/>
    <property type="match status" value="1"/>
</dbReference>
<protein>
    <recommendedName>
        <fullName evidence="2">DNA mismatch repair protein MutL</fullName>
    </recommendedName>
</protein>
<dbReference type="GO" id="GO:0016887">
    <property type="term" value="F:ATP hydrolysis activity"/>
    <property type="evidence" value="ECO:0007669"/>
    <property type="project" value="InterPro"/>
</dbReference>
<sequence length="555" mass="65569">MNFKKMSIKLLSIELSRYIAAGEVIHRPFSVVKELIENSLDANATFIKIEIKNGGKKLIRIQDNGEGIDKNELSIALKRYTSSKINTIKDLKKIKTFGFRGEALASINAVSKISLISKTSKDNVGWQIYAEGGKISNILKPIAHPMGTTIEISDLFYNIPIKKNLLKSERTEFLYINDIIKQIALSKFDIDILLINNNKIIQKYKIALNIKDKENRINNILGEKFLNNKKKIKYKHKNVKVTGWIYLEHTNKKTEYCYVNNRLIKNKIIKNTITQIQKKILNSNKKISYIIYIKINTKDIDINIHPSKYKINFKNPLIIYYTIYNAITNKIKFKMDKKYIHKKKNKIEKINLNNKLKIEKILINKSLIKEKIKKLKKIKLLTKINKNHVIIKYKNKIFLVNLINLIKVLQIKQLNLINQYKIKKLIIPIRLKIKKYKKYKKYKKLLKKIGINLYKDNKSIVIYTTPLIITNKYKNFCIKLLKFINTQKNINLKKILFWLKYSIIKIKKYFDHKKILKALIILEKYNKLIKNNKMKIKFIQIINIKKYINKIKNKT</sequence>
<dbReference type="PANTHER" id="PTHR10073:SF12">
    <property type="entry name" value="DNA MISMATCH REPAIR PROTEIN MLH1"/>
    <property type="match status" value="1"/>
</dbReference>
<dbReference type="NCBIfam" id="TIGR00585">
    <property type="entry name" value="mutl"/>
    <property type="match status" value="1"/>
</dbReference>
<dbReference type="CDD" id="cd16926">
    <property type="entry name" value="HATPase_MutL-MLH-PMS-like"/>
    <property type="match status" value="1"/>
</dbReference>
<accession>A0A346DZS9</accession>
<dbReference type="GO" id="GO:0005524">
    <property type="term" value="F:ATP binding"/>
    <property type="evidence" value="ECO:0007669"/>
    <property type="project" value="InterPro"/>
</dbReference>
<dbReference type="GO" id="GO:0032300">
    <property type="term" value="C:mismatch repair complex"/>
    <property type="evidence" value="ECO:0007669"/>
    <property type="project" value="InterPro"/>
</dbReference>
<dbReference type="Gene3D" id="3.30.1370.100">
    <property type="entry name" value="MutL, C-terminal domain, regulatory subdomain"/>
    <property type="match status" value="1"/>
</dbReference>
<dbReference type="InterPro" id="IPR014721">
    <property type="entry name" value="Ribsml_uS5_D2-typ_fold_subgr"/>
</dbReference>
<name>A0A346DZS9_9ENTR</name>
<dbReference type="Proteomes" id="UP000256856">
    <property type="component" value="Chromosome"/>
</dbReference>
<evidence type="ECO:0000256" key="1">
    <source>
        <dbReference type="ARBA" id="ARBA00006082"/>
    </source>
</evidence>
<evidence type="ECO:0000259" key="5">
    <source>
        <dbReference type="SMART" id="SM01340"/>
    </source>
</evidence>
<dbReference type="SUPFAM" id="SSF55874">
    <property type="entry name" value="ATPase domain of HSP90 chaperone/DNA topoisomerase II/histidine kinase"/>
    <property type="match status" value="1"/>
</dbReference>
<dbReference type="GO" id="GO:0006298">
    <property type="term" value="P:mismatch repair"/>
    <property type="evidence" value="ECO:0007669"/>
    <property type="project" value="InterPro"/>
</dbReference>
<dbReference type="PANTHER" id="PTHR10073">
    <property type="entry name" value="DNA MISMATCH REPAIR PROTEIN MLH, PMS, MUTL"/>
    <property type="match status" value="1"/>
</dbReference>
<dbReference type="PROSITE" id="PS00058">
    <property type="entry name" value="DNA_MISMATCH_REPAIR_1"/>
    <property type="match status" value="1"/>
</dbReference>
<dbReference type="Pfam" id="PF01119">
    <property type="entry name" value="DNA_mis_repair"/>
    <property type="match status" value="1"/>
</dbReference>
<dbReference type="SMART" id="SM01340">
    <property type="entry name" value="DNA_mis_repair"/>
    <property type="match status" value="1"/>
</dbReference>
<dbReference type="FunFam" id="3.30.565.10:FF:000003">
    <property type="entry name" value="DNA mismatch repair endonuclease MutL"/>
    <property type="match status" value="1"/>
</dbReference>
<dbReference type="SUPFAM" id="SSF118116">
    <property type="entry name" value="DNA mismatch repair protein MutL"/>
    <property type="match status" value="1"/>
</dbReference>
<dbReference type="InterPro" id="IPR042120">
    <property type="entry name" value="MutL_C_dimsub"/>
</dbReference>
<dbReference type="InterPro" id="IPR013507">
    <property type="entry name" value="DNA_mismatch_S5_2-like"/>
</dbReference>
<dbReference type="InterPro" id="IPR036890">
    <property type="entry name" value="HATPase_C_sf"/>
</dbReference>
<dbReference type="Pfam" id="PF13589">
    <property type="entry name" value="HATPase_c_3"/>
    <property type="match status" value="1"/>
</dbReference>
<evidence type="ECO:0000256" key="4">
    <source>
        <dbReference type="ARBA" id="ARBA00023204"/>
    </source>
</evidence>
<dbReference type="InterPro" id="IPR038973">
    <property type="entry name" value="MutL/Mlh/Pms-like"/>
</dbReference>
<dbReference type="KEGG" id="ppet:C9I82_268"/>
<feature type="domain" description="DNA mismatch repair protein S5" evidence="5">
    <location>
        <begin position="217"/>
        <end position="332"/>
    </location>
</feature>
<dbReference type="Gene3D" id="3.30.230.10">
    <property type="match status" value="1"/>
</dbReference>
<dbReference type="AlphaFoldDB" id="A0A346DZS9"/>
<comment type="similarity">
    <text evidence="1">Belongs to the DNA mismatch repair MutL/HexB family.</text>
</comment>
<dbReference type="EMBL" id="CP028374">
    <property type="protein sequence ID" value="AXN02234.1"/>
    <property type="molecule type" value="Genomic_DNA"/>
</dbReference>
<reference evidence="6 7" key="1">
    <citation type="submission" date="2018-03" db="EMBL/GenBank/DDBJ databases">
        <title>A parallel universe: an anciently diverged bacterial symbiosis in a Hawaiian planthopper (Hemiptera: Cixiidae) reveals rearranged nutritional responsibilities.</title>
        <authorList>
            <person name="Bennett G."/>
            <person name="Mao M."/>
        </authorList>
    </citation>
    <scope>NUCLEOTIDE SEQUENCE [LARGE SCALE GENOMIC DNA]</scope>
    <source>
        <strain evidence="6 7">OLIH</strain>
    </source>
</reference>
<evidence type="ECO:0000313" key="7">
    <source>
        <dbReference type="Proteomes" id="UP000256856"/>
    </source>
</evidence>
<dbReference type="Gene3D" id="3.30.1540.20">
    <property type="entry name" value="MutL, C-terminal domain, dimerisation subdomain"/>
    <property type="match status" value="1"/>
</dbReference>
<evidence type="ECO:0000256" key="2">
    <source>
        <dbReference type="ARBA" id="ARBA00021975"/>
    </source>
</evidence>
<keyword evidence="3" id="KW-0227">DNA damage</keyword>
<dbReference type="GO" id="GO:0030983">
    <property type="term" value="F:mismatched DNA binding"/>
    <property type="evidence" value="ECO:0007669"/>
    <property type="project" value="InterPro"/>
</dbReference>
<dbReference type="InterPro" id="IPR020568">
    <property type="entry name" value="Ribosomal_Su5_D2-typ_SF"/>
</dbReference>
<evidence type="ECO:0000313" key="6">
    <source>
        <dbReference type="EMBL" id="AXN02234.1"/>
    </source>
</evidence>
<dbReference type="InterPro" id="IPR002099">
    <property type="entry name" value="MutL/Mlh/PMS"/>
</dbReference>
<proteinExistence type="inferred from homology"/>
<gene>
    <name evidence="6" type="ORF">C9I82_268</name>
</gene>
<organism evidence="6 7">
    <name type="scientific">Candidatus Purcelliella pentastirinorum</name>
    <dbReference type="NCBI Taxonomy" id="472834"/>
    <lineage>
        <taxon>Bacteria</taxon>
        <taxon>Pseudomonadati</taxon>
        <taxon>Pseudomonadota</taxon>
        <taxon>Gammaproteobacteria</taxon>
        <taxon>Enterobacterales</taxon>
        <taxon>Enterobacteriaceae</taxon>
        <taxon>Candidatus Purcelliella</taxon>
    </lineage>
</organism>
<evidence type="ECO:0000256" key="3">
    <source>
        <dbReference type="ARBA" id="ARBA00022763"/>
    </source>
</evidence>
<dbReference type="GO" id="GO:0140664">
    <property type="term" value="F:ATP-dependent DNA damage sensor activity"/>
    <property type="evidence" value="ECO:0007669"/>
    <property type="project" value="InterPro"/>
</dbReference>
<dbReference type="InterPro" id="IPR037198">
    <property type="entry name" value="MutL_C_sf"/>
</dbReference>